<dbReference type="HOGENOM" id="CLU_131550_2_0_11"/>
<proteinExistence type="predicted"/>
<evidence type="ECO:0000313" key="3">
    <source>
        <dbReference type="EMBL" id="AGK77253.1"/>
    </source>
</evidence>
<dbReference type="InterPro" id="IPR007278">
    <property type="entry name" value="DUF397"/>
</dbReference>
<evidence type="ECO:0000313" key="4">
    <source>
        <dbReference type="Proteomes" id="UP000013304"/>
    </source>
</evidence>
<protein>
    <submittedName>
        <fullName evidence="3">Regulatory protein</fullName>
    </submittedName>
</protein>
<reference evidence="3 4" key="1">
    <citation type="submission" date="2013-04" db="EMBL/GenBank/DDBJ databases">
        <title>Complete genome sequence of Streptomyces fulvissimus.</title>
        <authorList>
            <person name="Myronovskyi M."/>
            <person name="Tokovenko B."/>
            <person name="Manderscheid N."/>
            <person name="Petzke L."/>
            <person name="Luzhetskyy A."/>
        </authorList>
    </citation>
    <scope>NUCLEOTIDE SEQUENCE [LARGE SCALE GENOMIC DNA]</scope>
    <source>
        <strain evidence="3 4">DSM 40593</strain>
    </source>
</reference>
<feature type="compositionally biased region" description="Polar residues" evidence="1">
    <location>
        <begin position="1"/>
        <end position="10"/>
    </location>
</feature>
<name>N0CUH9_STRMI</name>
<evidence type="ECO:0000259" key="2">
    <source>
        <dbReference type="Pfam" id="PF04149"/>
    </source>
</evidence>
<dbReference type="AlphaFoldDB" id="N0CUH9"/>
<feature type="domain" description="DUF397" evidence="2">
    <location>
        <begin position="16"/>
        <end position="68"/>
    </location>
</feature>
<feature type="region of interest" description="Disordered" evidence="1">
    <location>
        <begin position="1"/>
        <end position="29"/>
    </location>
</feature>
<dbReference type="RefSeq" id="WP_015608619.1">
    <property type="nucleotide sequence ID" value="NC_021177.1"/>
</dbReference>
<sequence>MHTIEPTTTDGVPPTGWRKSSYSGGNQGECLEVADGHATVPVRDSKTPAGPALTFSPQGWTRFVTAVKHGELSA</sequence>
<gene>
    <name evidence="3" type="ORF">SFUL_2299</name>
</gene>
<dbReference type="PATRIC" id="fig|1303692.3.peg.2311"/>
<dbReference type="Proteomes" id="UP000013304">
    <property type="component" value="Chromosome"/>
</dbReference>
<accession>N0CUH9</accession>
<dbReference type="Pfam" id="PF04149">
    <property type="entry name" value="DUF397"/>
    <property type="match status" value="1"/>
</dbReference>
<dbReference type="KEGG" id="sfi:SFUL_2299"/>
<evidence type="ECO:0000256" key="1">
    <source>
        <dbReference type="SAM" id="MobiDB-lite"/>
    </source>
</evidence>
<dbReference type="EMBL" id="CP005080">
    <property type="protein sequence ID" value="AGK77253.1"/>
    <property type="molecule type" value="Genomic_DNA"/>
</dbReference>
<dbReference type="OrthoDB" id="4570646at2"/>
<organism evidence="3 4">
    <name type="scientific">Streptomyces microflavus DSM 40593</name>
    <dbReference type="NCBI Taxonomy" id="1303692"/>
    <lineage>
        <taxon>Bacteria</taxon>
        <taxon>Bacillati</taxon>
        <taxon>Actinomycetota</taxon>
        <taxon>Actinomycetes</taxon>
        <taxon>Kitasatosporales</taxon>
        <taxon>Streptomycetaceae</taxon>
        <taxon>Streptomyces</taxon>
    </lineage>
</organism>